<dbReference type="Proteomes" id="UP000683246">
    <property type="component" value="Chromosome"/>
</dbReference>
<keyword evidence="10 11" id="KW-0456">Lyase</keyword>
<keyword evidence="8 11" id="KW-0521">NADP</keyword>
<dbReference type="PIRSF" id="PIRSF001456">
    <property type="entry name" value="Chorismate_synth"/>
    <property type="match status" value="1"/>
</dbReference>
<keyword evidence="4 11" id="KW-0028">Amino-acid biosynthesis</keyword>
<comment type="pathway">
    <text evidence="1 11 12">Metabolic intermediate biosynthesis; chorismate biosynthesis; chorismate from D-erythrose 4-phosphate and phosphoenolpyruvate: step 7/7.</text>
</comment>
<feature type="binding site" evidence="11">
    <location>
        <begin position="125"/>
        <end position="127"/>
    </location>
    <ligand>
        <name>FMN</name>
        <dbReference type="ChEBI" id="CHEBI:58210"/>
    </ligand>
</feature>
<dbReference type="InterPro" id="IPR000453">
    <property type="entry name" value="Chorismate_synth"/>
</dbReference>
<dbReference type="UniPathway" id="UPA00053">
    <property type="reaction ID" value="UER00090"/>
</dbReference>
<keyword evidence="5 11" id="KW-0285">Flavoprotein</keyword>
<comment type="function">
    <text evidence="11">Catalyzes the anti-1,4-elimination of the C-3 phosphate and the C-6 proR hydrogen from 5-enolpyruvylshikimate-3-phosphate (EPSP) to yield chorismate, which is the branch point compound that serves as the starting substrate for the three terminal pathways of aromatic amino acid biosynthesis. This reaction introduces a second double bond into the aromatic ring system.</text>
</comment>
<dbReference type="AlphaFoldDB" id="A0A8J8SHS5"/>
<feature type="binding site" evidence="11">
    <location>
        <position position="283"/>
    </location>
    <ligand>
        <name>FMN</name>
        <dbReference type="ChEBI" id="CHEBI:58210"/>
    </ligand>
</feature>
<keyword evidence="9 11" id="KW-0057">Aromatic amino acid biosynthesis</keyword>
<dbReference type="GO" id="GO:0004107">
    <property type="term" value="F:chorismate synthase activity"/>
    <property type="evidence" value="ECO:0007669"/>
    <property type="project" value="UniProtKB-UniRule"/>
</dbReference>
<evidence type="ECO:0000256" key="9">
    <source>
        <dbReference type="ARBA" id="ARBA00023141"/>
    </source>
</evidence>
<dbReference type="EMBL" id="CP058649">
    <property type="protein sequence ID" value="QUI23727.1"/>
    <property type="molecule type" value="Genomic_DNA"/>
</dbReference>
<keyword evidence="6 11" id="KW-0288">FMN</keyword>
<dbReference type="InterPro" id="IPR035904">
    <property type="entry name" value="Chorismate_synth_AroC_sf"/>
</dbReference>
<dbReference type="RefSeq" id="WP_212694413.1">
    <property type="nucleotide sequence ID" value="NZ_CP058649.1"/>
</dbReference>
<sequence length="367" mass="39580">MAGSSFGTLFKLSTWGESHGKAVGVVIDGCPAGIPLTTEDIQQDLDKRKPGQSAFATPRKEADQVDILSGVFEGKTTGTPLSLLVYNQNQRSKDYTKIADYYRPGHADLTYDLKYGFRDYRGGGRSSGRETIGRVAAGAVAKKILKALGISITTYTKSIGKIHIDLDRFNKEQIWQNPLCMPDSHAVEAAATYVKSLMKAGNSCGGIIESYVEHLPAGLGEPVFDRLDAELAKAIMSIGSVKGFEIGNGFEASSLTGLENNDFYGYKQGLIVKESNHAGGIYGGISDGSKLVLRAAIKPTPSIHATQKTINQSGEEINISIQGRHDPIIVPRAVIVVESMVAVTIVDMLLRNMGSQISHIKKIYTKQ</sequence>
<dbReference type="GO" id="GO:0005829">
    <property type="term" value="C:cytosol"/>
    <property type="evidence" value="ECO:0007669"/>
    <property type="project" value="TreeGrafter"/>
</dbReference>
<evidence type="ECO:0000256" key="6">
    <source>
        <dbReference type="ARBA" id="ARBA00022643"/>
    </source>
</evidence>
<comment type="catalytic activity">
    <reaction evidence="11 12">
        <text>5-O-(1-carboxyvinyl)-3-phosphoshikimate = chorismate + phosphate</text>
        <dbReference type="Rhea" id="RHEA:21020"/>
        <dbReference type="ChEBI" id="CHEBI:29748"/>
        <dbReference type="ChEBI" id="CHEBI:43474"/>
        <dbReference type="ChEBI" id="CHEBI:57701"/>
        <dbReference type="EC" id="4.2.3.5"/>
    </reaction>
</comment>
<evidence type="ECO:0000256" key="8">
    <source>
        <dbReference type="ARBA" id="ARBA00022857"/>
    </source>
</evidence>
<organism evidence="13 14">
    <name type="scientific">Vallitalea pronyensis</name>
    <dbReference type="NCBI Taxonomy" id="1348613"/>
    <lineage>
        <taxon>Bacteria</taxon>
        <taxon>Bacillati</taxon>
        <taxon>Bacillota</taxon>
        <taxon>Clostridia</taxon>
        <taxon>Lachnospirales</taxon>
        <taxon>Vallitaleaceae</taxon>
        <taxon>Vallitalea</taxon>
    </lineage>
</organism>
<evidence type="ECO:0000256" key="2">
    <source>
        <dbReference type="ARBA" id="ARBA00008014"/>
    </source>
</evidence>
<feature type="binding site" evidence="11">
    <location>
        <position position="48"/>
    </location>
    <ligand>
        <name>NADP(+)</name>
        <dbReference type="ChEBI" id="CHEBI:58349"/>
    </ligand>
</feature>
<evidence type="ECO:0000256" key="3">
    <source>
        <dbReference type="ARBA" id="ARBA00013036"/>
    </source>
</evidence>
<dbReference type="PANTHER" id="PTHR21085">
    <property type="entry name" value="CHORISMATE SYNTHASE"/>
    <property type="match status" value="1"/>
</dbReference>
<dbReference type="FunFam" id="3.60.150.10:FF:000002">
    <property type="entry name" value="Chorismate synthase"/>
    <property type="match status" value="1"/>
</dbReference>
<accession>A0A8J8SHS5</accession>
<evidence type="ECO:0000256" key="1">
    <source>
        <dbReference type="ARBA" id="ARBA00005044"/>
    </source>
</evidence>
<evidence type="ECO:0000256" key="4">
    <source>
        <dbReference type="ARBA" id="ARBA00022605"/>
    </source>
</evidence>
<gene>
    <name evidence="11 13" type="primary">aroC</name>
    <name evidence="13" type="ORF">HZI73_16140</name>
</gene>
<name>A0A8J8SHS5_9FIRM</name>
<evidence type="ECO:0000313" key="14">
    <source>
        <dbReference type="Proteomes" id="UP000683246"/>
    </source>
</evidence>
<feature type="binding site" evidence="11">
    <location>
        <begin position="298"/>
        <end position="302"/>
    </location>
    <ligand>
        <name>FMN</name>
        <dbReference type="ChEBI" id="CHEBI:58210"/>
    </ligand>
</feature>
<dbReference type="PROSITE" id="PS00787">
    <property type="entry name" value="CHORISMATE_SYNTHASE_1"/>
    <property type="match status" value="1"/>
</dbReference>
<feature type="binding site" evidence="11">
    <location>
        <position position="324"/>
    </location>
    <ligand>
        <name>FMN</name>
        <dbReference type="ChEBI" id="CHEBI:58210"/>
    </ligand>
</feature>
<dbReference type="CDD" id="cd07304">
    <property type="entry name" value="Chorismate_synthase"/>
    <property type="match status" value="1"/>
</dbReference>
<dbReference type="KEGG" id="vpy:HZI73_16140"/>
<dbReference type="Pfam" id="PF01264">
    <property type="entry name" value="Chorismate_synt"/>
    <property type="match status" value="1"/>
</dbReference>
<dbReference type="NCBIfam" id="NF003793">
    <property type="entry name" value="PRK05382.1"/>
    <property type="match status" value="1"/>
</dbReference>
<dbReference type="GO" id="GO:0008652">
    <property type="term" value="P:amino acid biosynthetic process"/>
    <property type="evidence" value="ECO:0007669"/>
    <property type="project" value="UniProtKB-KW"/>
</dbReference>
<evidence type="ECO:0000256" key="7">
    <source>
        <dbReference type="ARBA" id="ARBA00022827"/>
    </source>
</evidence>
<dbReference type="PANTHER" id="PTHR21085:SF0">
    <property type="entry name" value="CHORISMATE SYNTHASE"/>
    <property type="match status" value="1"/>
</dbReference>
<comment type="subunit">
    <text evidence="11">Homotetramer.</text>
</comment>
<dbReference type="GO" id="GO:0010181">
    <property type="term" value="F:FMN binding"/>
    <property type="evidence" value="ECO:0007669"/>
    <property type="project" value="TreeGrafter"/>
</dbReference>
<evidence type="ECO:0000256" key="11">
    <source>
        <dbReference type="HAMAP-Rule" id="MF_00300"/>
    </source>
</evidence>
<dbReference type="SUPFAM" id="SSF103263">
    <property type="entry name" value="Chorismate synthase, AroC"/>
    <property type="match status" value="1"/>
</dbReference>
<protein>
    <recommendedName>
        <fullName evidence="3 11">Chorismate synthase</fullName>
        <shortName evidence="11">CS</shortName>
        <ecNumber evidence="3 11">4.2.3.5</ecNumber>
    </recommendedName>
    <alternativeName>
        <fullName evidence="11">5-enolpyruvylshikimate-3-phosphate phospholyase</fullName>
    </alternativeName>
</protein>
<dbReference type="Gene3D" id="3.60.150.10">
    <property type="entry name" value="Chorismate synthase AroC"/>
    <property type="match status" value="1"/>
</dbReference>
<evidence type="ECO:0000256" key="5">
    <source>
        <dbReference type="ARBA" id="ARBA00022630"/>
    </source>
</evidence>
<reference evidence="13" key="1">
    <citation type="submission" date="2020-07" db="EMBL/GenBank/DDBJ databases">
        <title>Vallitalea pronyensis genome.</title>
        <authorList>
            <person name="Postec A."/>
        </authorList>
    </citation>
    <scope>NUCLEOTIDE SEQUENCE</scope>
    <source>
        <strain evidence="13">FatNI3</strain>
    </source>
</reference>
<dbReference type="NCBIfam" id="TIGR00033">
    <property type="entry name" value="aroC"/>
    <property type="match status" value="1"/>
</dbReference>
<evidence type="ECO:0000256" key="10">
    <source>
        <dbReference type="ARBA" id="ARBA00023239"/>
    </source>
</evidence>
<dbReference type="GO" id="GO:0009423">
    <property type="term" value="P:chorismate biosynthetic process"/>
    <property type="evidence" value="ECO:0007669"/>
    <property type="project" value="UniProtKB-UniRule"/>
</dbReference>
<comment type="similarity">
    <text evidence="2 11 12">Belongs to the chorismate synthase family.</text>
</comment>
<evidence type="ECO:0000313" key="13">
    <source>
        <dbReference type="EMBL" id="QUI23727.1"/>
    </source>
</evidence>
<keyword evidence="7 11" id="KW-0274">FAD</keyword>
<evidence type="ECO:0000256" key="12">
    <source>
        <dbReference type="RuleBase" id="RU000605"/>
    </source>
</evidence>
<dbReference type="HAMAP" id="MF_00300">
    <property type="entry name" value="Chorismate_synth"/>
    <property type="match status" value="1"/>
</dbReference>
<dbReference type="GO" id="GO:0009073">
    <property type="term" value="P:aromatic amino acid family biosynthetic process"/>
    <property type="evidence" value="ECO:0007669"/>
    <property type="project" value="UniProtKB-KW"/>
</dbReference>
<dbReference type="InterPro" id="IPR020541">
    <property type="entry name" value="Chorismate_synthase_CS"/>
</dbReference>
<comment type="caution">
    <text evidence="11">Lacks conserved residue(s) required for the propagation of feature annotation.</text>
</comment>
<proteinExistence type="inferred from homology"/>
<dbReference type="EC" id="4.2.3.5" evidence="3 11"/>
<keyword evidence="14" id="KW-1185">Reference proteome</keyword>
<dbReference type="PROSITE" id="PS00788">
    <property type="entry name" value="CHORISMATE_SYNTHASE_2"/>
    <property type="match status" value="1"/>
</dbReference>
<comment type="cofactor">
    <cofactor evidence="11 12">
        <name>FMNH2</name>
        <dbReference type="ChEBI" id="CHEBI:57618"/>
    </cofactor>
    <text evidence="11 12">Reduced FMN (FMNH(2)).</text>
</comment>